<evidence type="ECO:0000313" key="2">
    <source>
        <dbReference type="Proteomes" id="UP000790377"/>
    </source>
</evidence>
<name>A0ACB7ZTV7_9AGAM</name>
<evidence type="ECO:0000313" key="1">
    <source>
        <dbReference type="EMBL" id="KAH7904645.1"/>
    </source>
</evidence>
<dbReference type="Proteomes" id="UP000790377">
    <property type="component" value="Unassembled WGS sequence"/>
</dbReference>
<sequence>MSEHSGNASDGSSPNENNHTFYTGEVAQKRGADLNWEQFHHNPKSPRTWSPIAPRVTQTTETPSGWSFHSLVSKISKVAVPLVGPSPTQEVSASPSIGPIEVFLVGMLSQDPVTSASIAQAARREDFDCLNTETRRDPFHPRVPIQQSDNLPSQQRREMSLGDSHSQIDFFYVIRPFTTLSSNQVAHDPYRFFTLLDTQLYKDEFDPEEIVIRTEDIVSHFVSCPYESPELEGKYRVVVSLDRMSTE</sequence>
<accession>A0ACB7ZTV7</accession>
<protein>
    <submittedName>
        <fullName evidence="1">Uncharacterized protein</fullName>
    </submittedName>
</protein>
<dbReference type="EMBL" id="MU268404">
    <property type="protein sequence ID" value="KAH7904645.1"/>
    <property type="molecule type" value="Genomic_DNA"/>
</dbReference>
<keyword evidence="2" id="KW-1185">Reference proteome</keyword>
<organism evidence="1 2">
    <name type="scientific">Hygrophoropsis aurantiaca</name>
    <dbReference type="NCBI Taxonomy" id="72124"/>
    <lineage>
        <taxon>Eukaryota</taxon>
        <taxon>Fungi</taxon>
        <taxon>Dikarya</taxon>
        <taxon>Basidiomycota</taxon>
        <taxon>Agaricomycotina</taxon>
        <taxon>Agaricomycetes</taxon>
        <taxon>Agaricomycetidae</taxon>
        <taxon>Boletales</taxon>
        <taxon>Coniophorineae</taxon>
        <taxon>Hygrophoropsidaceae</taxon>
        <taxon>Hygrophoropsis</taxon>
    </lineage>
</organism>
<proteinExistence type="predicted"/>
<reference evidence="1" key="1">
    <citation type="journal article" date="2021" name="New Phytol.">
        <title>Evolutionary innovations through gain and loss of genes in the ectomycorrhizal Boletales.</title>
        <authorList>
            <person name="Wu G."/>
            <person name="Miyauchi S."/>
            <person name="Morin E."/>
            <person name="Kuo A."/>
            <person name="Drula E."/>
            <person name="Varga T."/>
            <person name="Kohler A."/>
            <person name="Feng B."/>
            <person name="Cao Y."/>
            <person name="Lipzen A."/>
            <person name="Daum C."/>
            <person name="Hundley H."/>
            <person name="Pangilinan J."/>
            <person name="Johnson J."/>
            <person name="Barry K."/>
            <person name="LaButti K."/>
            <person name="Ng V."/>
            <person name="Ahrendt S."/>
            <person name="Min B."/>
            <person name="Choi I.G."/>
            <person name="Park H."/>
            <person name="Plett J.M."/>
            <person name="Magnuson J."/>
            <person name="Spatafora J.W."/>
            <person name="Nagy L.G."/>
            <person name="Henrissat B."/>
            <person name="Grigoriev I.V."/>
            <person name="Yang Z.L."/>
            <person name="Xu J."/>
            <person name="Martin F.M."/>
        </authorList>
    </citation>
    <scope>NUCLEOTIDE SEQUENCE</scope>
    <source>
        <strain evidence="1">ATCC 28755</strain>
    </source>
</reference>
<gene>
    <name evidence="1" type="ORF">BJ138DRAFT_1106647</name>
</gene>
<comment type="caution">
    <text evidence="1">The sequence shown here is derived from an EMBL/GenBank/DDBJ whole genome shotgun (WGS) entry which is preliminary data.</text>
</comment>